<organism evidence="1 2">
    <name type="scientific">Gaetbulibacter aestuarii</name>
    <dbReference type="NCBI Taxonomy" id="1502358"/>
    <lineage>
        <taxon>Bacteria</taxon>
        <taxon>Pseudomonadati</taxon>
        <taxon>Bacteroidota</taxon>
        <taxon>Flavobacteriia</taxon>
        <taxon>Flavobacteriales</taxon>
        <taxon>Flavobacteriaceae</taxon>
        <taxon>Gaetbulibacter</taxon>
    </lineage>
</organism>
<comment type="caution">
    <text evidence="1">The sequence shown here is derived from an EMBL/GenBank/DDBJ whole genome shotgun (WGS) entry which is preliminary data.</text>
</comment>
<name>A0ABW7N1R8_9FLAO</name>
<keyword evidence="2" id="KW-1185">Reference proteome</keyword>
<protein>
    <recommendedName>
        <fullName evidence="3">Lipoprotein</fullName>
    </recommendedName>
</protein>
<evidence type="ECO:0008006" key="3">
    <source>
        <dbReference type="Google" id="ProtNLM"/>
    </source>
</evidence>
<proteinExistence type="predicted"/>
<accession>A0ABW7N1R8</accession>
<dbReference type="EMBL" id="JBAWKB010000004">
    <property type="protein sequence ID" value="MFH6772799.1"/>
    <property type="molecule type" value="Genomic_DNA"/>
</dbReference>
<evidence type="ECO:0000313" key="2">
    <source>
        <dbReference type="Proteomes" id="UP001610100"/>
    </source>
</evidence>
<evidence type="ECO:0000313" key="1">
    <source>
        <dbReference type="EMBL" id="MFH6772799.1"/>
    </source>
</evidence>
<gene>
    <name evidence="1" type="ORF">V8G58_12720</name>
</gene>
<dbReference type="Proteomes" id="UP001610100">
    <property type="component" value="Unassembled WGS sequence"/>
</dbReference>
<sequence length="317" mass="35186">MKSIYLRTFIIFSLLLSISCKDKKSDTDVIAEEEAMAEETANVVDIITRGMDFQSVDTIPSGWNIFKYQNLSDQPHFFLLDKYPEGVTIQNTIDEVGPPFDRCGELIEAGKRDEGLAELANLPEWFGKVVFVGGSGLVSPKETSLTAVKLEPGYYIMECYVKMPEGKFHTSMGMAKAIIVTDEDSGVTPPEATVNINISSEKGINYDKGITKGKQVFAVHYDDQIMHENFVGHDVNLAKIESYANLDELEKWMDWSHKGGLQTPAPNGVTFLGGVNDMPKGSTGYFTVDLEPGNYVLISEVPNTRSKKLLKEFDVID</sequence>
<reference evidence="1 2" key="1">
    <citation type="submission" date="2024-02" db="EMBL/GenBank/DDBJ databases">
        <title>A Gaetbulibacter species isolated from tidal flats and genomic insights of their niches.</title>
        <authorList>
            <person name="Ye Y."/>
        </authorList>
    </citation>
    <scope>NUCLEOTIDE SEQUENCE [LARGE SCALE GENOMIC DNA]</scope>
    <source>
        <strain evidence="1 2">KYW382</strain>
    </source>
</reference>
<dbReference type="RefSeq" id="WP_344741728.1">
    <property type="nucleotide sequence ID" value="NZ_BAABAY010000006.1"/>
</dbReference>
<dbReference type="PROSITE" id="PS51257">
    <property type="entry name" value="PROKAR_LIPOPROTEIN"/>
    <property type="match status" value="1"/>
</dbReference>